<reference evidence="3" key="1">
    <citation type="journal article" date="2013" name="Proc. Natl. Acad. Sci. U.S.A.">
        <title>Improving the coverage of the cyanobacterial phylum using diversity-driven genome sequencing.</title>
        <authorList>
            <person name="Shih P.M."/>
            <person name="Wu D."/>
            <person name="Latifi A."/>
            <person name="Axen S.D."/>
            <person name="Fewer D.P."/>
            <person name="Talla E."/>
            <person name="Calteau A."/>
            <person name="Cai F."/>
            <person name="Tandeau de Marsac N."/>
            <person name="Rippka R."/>
            <person name="Herdman M."/>
            <person name="Sivonen K."/>
            <person name="Coursin T."/>
            <person name="Laurent T."/>
            <person name="Goodwin L."/>
            <person name="Nolan M."/>
            <person name="Davenport K.W."/>
            <person name="Han C.S."/>
            <person name="Rubin E.M."/>
            <person name="Eisen J.A."/>
            <person name="Woyke T."/>
            <person name="Gugger M."/>
            <person name="Kerfeld C.A."/>
        </authorList>
    </citation>
    <scope>NUCLEOTIDE SEQUENCE [LARGE SCALE GENOMIC DNA]</scope>
    <source>
        <strain evidence="3">PCC 10605</strain>
    </source>
</reference>
<dbReference type="KEGG" id="can:Cyan10605_2720"/>
<dbReference type="SUPFAM" id="SSF49879">
    <property type="entry name" value="SMAD/FHA domain"/>
    <property type="match status" value="1"/>
</dbReference>
<organism evidence="2 3">
    <name type="scientific">Cyanobacterium aponinum (strain PCC 10605)</name>
    <dbReference type="NCBI Taxonomy" id="755178"/>
    <lineage>
        <taxon>Bacteria</taxon>
        <taxon>Bacillati</taxon>
        <taxon>Cyanobacteriota</taxon>
        <taxon>Cyanophyceae</taxon>
        <taxon>Oscillatoriophycideae</taxon>
        <taxon>Chroococcales</taxon>
        <taxon>Geminocystaceae</taxon>
        <taxon>Cyanobacterium</taxon>
    </lineage>
</organism>
<dbReference type="PROSITE" id="PS50006">
    <property type="entry name" value="FHA_DOMAIN"/>
    <property type="match status" value="1"/>
</dbReference>
<protein>
    <submittedName>
        <fullName evidence="2">Forkhead-associated protein</fullName>
    </submittedName>
</protein>
<keyword evidence="3" id="KW-1185">Reference proteome</keyword>
<name>K9Z7T3_CYAAP</name>
<feature type="domain" description="FHA" evidence="1">
    <location>
        <begin position="53"/>
        <end position="112"/>
    </location>
</feature>
<dbReference type="Gene3D" id="2.60.200.20">
    <property type="match status" value="1"/>
</dbReference>
<dbReference type="EMBL" id="CP003947">
    <property type="protein sequence ID" value="AFZ54792.1"/>
    <property type="molecule type" value="Genomic_DNA"/>
</dbReference>
<dbReference type="eggNOG" id="COG1716">
    <property type="taxonomic scope" value="Bacteria"/>
</dbReference>
<dbReference type="HOGENOM" id="CLU_128707_0_0_3"/>
<dbReference type="Proteomes" id="UP000010480">
    <property type="component" value="Chromosome"/>
</dbReference>
<dbReference type="AlphaFoldDB" id="K9Z7T3"/>
<dbReference type="PATRIC" id="fig|755178.3.peg.2886"/>
<evidence type="ECO:0000259" key="1">
    <source>
        <dbReference type="PROSITE" id="PS50006"/>
    </source>
</evidence>
<dbReference type="InterPro" id="IPR000253">
    <property type="entry name" value="FHA_dom"/>
</dbReference>
<evidence type="ECO:0000313" key="2">
    <source>
        <dbReference type="EMBL" id="AFZ54792.1"/>
    </source>
</evidence>
<proteinExistence type="predicted"/>
<dbReference type="Pfam" id="PF00498">
    <property type="entry name" value="FHA"/>
    <property type="match status" value="1"/>
</dbReference>
<sequence length="167" mass="19094">MQVKMILSNSIINDLPREGSTMTKHPAQPHKAHILIVEDDKGRRELLLRKSKYTIGRAQQCDIRIHSPFVSRYHATLIRQFDNQGYIYYQICDGDGKSNFSANGILVNGKKIANQELKHGDKVIFGPQVSITYQHCQRDIFPSLPPDDPFDITLIDPAMMVSEWEEV</sequence>
<dbReference type="InterPro" id="IPR008984">
    <property type="entry name" value="SMAD_FHA_dom_sf"/>
</dbReference>
<accession>K9Z7T3</accession>
<dbReference type="STRING" id="755178.Cyan10605_2720"/>
<evidence type="ECO:0000313" key="3">
    <source>
        <dbReference type="Proteomes" id="UP000010480"/>
    </source>
</evidence>
<dbReference type="SMART" id="SM00240">
    <property type="entry name" value="FHA"/>
    <property type="match status" value="1"/>
</dbReference>
<gene>
    <name evidence="2" type="ordered locus">Cyan10605_2720</name>
</gene>